<dbReference type="Gene3D" id="2.60.130.10">
    <property type="entry name" value="Aromatic compound dioxygenase"/>
    <property type="match status" value="1"/>
</dbReference>
<feature type="signal peptide" evidence="1">
    <location>
        <begin position="1"/>
        <end position="20"/>
    </location>
</feature>
<dbReference type="InterPro" id="IPR015889">
    <property type="entry name" value="Intradiol_dOase_core"/>
</dbReference>
<dbReference type="Pfam" id="PF00775">
    <property type="entry name" value="Dioxygenase_C"/>
    <property type="match status" value="1"/>
</dbReference>
<dbReference type="PANTHER" id="PTHR34315">
    <property type="match status" value="1"/>
</dbReference>
<feature type="chain" id="PRO_5020645143" description="Intradiol ring-cleavage dioxygenases domain-containing protein" evidence="1">
    <location>
        <begin position="21"/>
        <end position="347"/>
    </location>
</feature>
<dbReference type="AlphaFoldDB" id="A0A4P7NE82"/>
<evidence type="ECO:0000313" key="4">
    <source>
        <dbReference type="Proteomes" id="UP000294847"/>
    </source>
</evidence>
<organism evidence="3 4">
    <name type="scientific">Pyricularia oryzae</name>
    <name type="common">Rice blast fungus</name>
    <name type="synonym">Magnaporthe oryzae</name>
    <dbReference type="NCBI Taxonomy" id="318829"/>
    <lineage>
        <taxon>Eukaryota</taxon>
        <taxon>Fungi</taxon>
        <taxon>Dikarya</taxon>
        <taxon>Ascomycota</taxon>
        <taxon>Pezizomycotina</taxon>
        <taxon>Sordariomycetes</taxon>
        <taxon>Sordariomycetidae</taxon>
        <taxon>Magnaporthales</taxon>
        <taxon>Pyriculariaceae</taxon>
        <taxon>Pyricularia</taxon>
    </lineage>
</organism>
<protein>
    <recommendedName>
        <fullName evidence="2">Intradiol ring-cleavage dioxygenases domain-containing protein</fullName>
    </recommendedName>
</protein>
<dbReference type="GO" id="GO:0016702">
    <property type="term" value="F:oxidoreductase activity, acting on single donors with incorporation of molecular oxygen, incorporation of two atoms of oxygen"/>
    <property type="evidence" value="ECO:0007669"/>
    <property type="project" value="InterPro"/>
</dbReference>
<proteinExistence type="predicted"/>
<dbReference type="SUPFAM" id="SSF49482">
    <property type="entry name" value="Aromatic compound dioxygenase"/>
    <property type="match status" value="1"/>
</dbReference>
<dbReference type="CDD" id="cd03457">
    <property type="entry name" value="intradiol_dioxygenase_like"/>
    <property type="match status" value="1"/>
</dbReference>
<evidence type="ECO:0000259" key="2">
    <source>
        <dbReference type="Pfam" id="PF00775"/>
    </source>
</evidence>
<dbReference type="EMBL" id="CP034207">
    <property type="protein sequence ID" value="QBZ60135.1"/>
    <property type="molecule type" value="Genomic_DNA"/>
</dbReference>
<dbReference type="PANTHER" id="PTHR34315:SF1">
    <property type="entry name" value="INTRADIOL RING-CLEAVAGE DIOXYGENASES DOMAIN-CONTAINING PROTEIN-RELATED"/>
    <property type="match status" value="1"/>
</dbReference>
<accession>A0A4P7NE82</accession>
<evidence type="ECO:0000313" key="3">
    <source>
        <dbReference type="EMBL" id="QBZ60135.1"/>
    </source>
</evidence>
<dbReference type="GO" id="GO:0008199">
    <property type="term" value="F:ferric iron binding"/>
    <property type="evidence" value="ECO:0007669"/>
    <property type="project" value="InterPro"/>
</dbReference>
<sequence>MLDRLAINLLLLASSAAVFAHPGADVRTEFLERQEHLNNPARRTLSECHARLEARGHYAAELERRMTKINGLRSKRGLQAAPGAVQKREGGARAGCVLDPEVTEGPFWVQGEVIRPDIREDSNGVVLHLDINVIDVTTCEPIPDAYVELWGCNSTGVYTGVIAKGNGVGLDAPEEINNSALRGVQPTDADGTASFVTIVPGHYVGRTNHLHTIVHHGATRLSNDTIQGGTVSHVGQFYFDDVSIEAVELESPYSTNTQAWTRNADDFLLRQGQAGGDNPFIELTLLGGSMADGLHGVIDVGVDPSAKQEPKPVNFWTADGGKPVEGSPWAGYPWTVRLMALLRRWGL</sequence>
<dbReference type="Proteomes" id="UP000294847">
    <property type="component" value="Chromosome 4"/>
</dbReference>
<keyword evidence="1" id="KW-0732">Signal</keyword>
<feature type="domain" description="Intradiol ring-cleavage dioxygenases" evidence="2">
    <location>
        <begin position="113"/>
        <end position="207"/>
    </location>
</feature>
<evidence type="ECO:0000256" key="1">
    <source>
        <dbReference type="SAM" id="SignalP"/>
    </source>
</evidence>
<gene>
    <name evidence="3" type="ORF">PoMZ_07073</name>
</gene>
<dbReference type="InterPro" id="IPR000627">
    <property type="entry name" value="Intradiol_dOase_C"/>
</dbReference>
<name>A0A4P7NE82_PYROR</name>
<reference evidence="3 4" key="1">
    <citation type="journal article" date="2019" name="Mol. Biol. Evol.">
        <title>Blast fungal genomes show frequent chromosomal changes, gene gains and losses, and effector gene turnover.</title>
        <authorList>
            <person name="Gomez Luciano L.B."/>
            <person name="Jason Tsai I."/>
            <person name="Chuma I."/>
            <person name="Tosa Y."/>
            <person name="Chen Y.H."/>
            <person name="Li J.Y."/>
            <person name="Li M.Y."/>
            <person name="Jade Lu M.Y."/>
            <person name="Nakayashiki H."/>
            <person name="Li W.H."/>
        </authorList>
    </citation>
    <scope>NUCLEOTIDE SEQUENCE [LARGE SCALE GENOMIC DNA]</scope>
    <source>
        <strain evidence="3">MZ5-1-6</strain>
    </source>
</reference>